<keyword evidence="1" id="KW-0472">Membrane</keyword>
<feature type="transmembrane region" description="Helical" evidence="1">
    <location>
        <begin position="101"/>
        <end position="121"/>
    </location>
</feature>
<keyword evidence="1" id="KW-1133">Transmembrane helix</keyword>
<protein>
    <submittedName>
        <fullName evidence="2">Uncharacterized protein</fullName>
    </submittedName>
</protein>
<organism evidence="2 3">
    <name type="scientific">Methylomagnum ishizawai</name>
    <dbReference type="NCBI Taxonomy" id="1760988"/>
    <lineage>
        <taxon>Bacteria</taxon>
        <taxon>Pseudomonadati</taxon>
        <taxon>Pseudomonadota</taxon>
        <taxon>Gammaproteobacteria</taxon>
        <taxon>Methylococcales</taxon>
        <taxon>Methylococcaceae</taxon>
        <taxon>Methylomagnum</taxon>
    </lineage>
</organism>
<gene>
    <name evidence="2" type="ORF">SAMN02949497_3943</name>
</gene>
<sequence length="185" mass="20630">MRFFVTGEQRRQTLLNTIVLMFLGYIALLWISNGMMYFHKMGLGYDSVVEYYLGSEEKFTQPKSYQSLLEVTHFHLFAMGMLAVTLTHLLLFANLSMGLKIWLSGLTFASALADELAGWLVRFAHPAFAYFKIGAFLTLETSLGAILVCVGASLLAQRGQFKQKAEETQAQAPVGVPAGERMMRG</sequence>
<keyword evidence="3" id="KW-1185">Reference proteome</keyword>
<reference evidence="2 3" key="1">
    <citation type="submission" date="2016-12" db="EMBL/GenBank/DDBJ databases">
        <authorList>
            <person name="Song W.-J."/>
            <person name="Kurnit D.M."/>
        </authorList>
    </citation>
    <scope>NUCLEOTIDE SEQUENCE [LARGE SCALE GENOMIC DNA]</scope>
    <source>
        <strain evidence="2 3">175</strain>
    </source>
</reference>
<dbReference type="Proteomes" id="UP000192923">
    <property type="component" value="Unassembled WGS sequence"/>
</dbReference>
<name>A0A1Y6D6V2_9GAMM</name>
<feature type="transmembrane region" description="Helical" evidence="1">
    <location>
        <begin position="12"/>
        <end position="31"/>
    </location>
</feature>
<accession>A0A1Y6D6V2</accession>
<dbReference type="OrthoDB" id="5574018at2"/>
<evidence type="ECO:0000313" key="3">
    <source>
        <dbReference type="Proteomes" id="UP000192923"/>
    </source>
</evidence>
<feature type="transmembrane region" description="Helical" evidence="1">
    <location>
        <begin position="133"/>
        <end position="156"/>
    </location>
</feature>
<keyword evidence="1" id="KW-0812">Transmembrane</keyword>
<dbReference type="EMBL" id="FXAM01000001">
    <property type="protein sequence ID" value="SMF96543.1"/>
    <property type="molecule type" value="Genomic_DNA"/>
</dbReference>
<dbReference type="RefSeq" id="WP_085215416.1">
    <property type="nucleotide sequence ID" value="NZ_FXAM01000001.1"/>
</dbReference>
<dbReference type="AlphaFoldDB" id="A0A1Y6D6V2"/>
<proteinExistence type="predicted"/>
<feature type="transmembrane region" description="Helical" evidence="1">
    <location>
        <begin position="74"/>
        <end position="94"/>
    </location>
</feature>
<evidence type="ECO:0000313" key="2">
    <source>
        <dbReference type="EMBL" id="SMF96543.1"/>
    </source>
</evidence>
<evidence type="ECO:0000256" key="1">
    <source>
        <dbReference type="SAM" id="Phobius"/>
    </source>
</evidence>